<dbReference type="HOGENOM" id="CLU_513760_0_0_11"/>
<dbReference type="InterPro" id="IPR004255">
    <property type="entry name" value="O-acyltransferase_WSD1_N"/>
</dbReference>
<evidence type="ECO:0000259" key="2">
    <source>
        <dbReference type="Pfam" id="PF06974"/>
    </source>
</evidence>
<feature type="domain" description="O-acyltransferase WSD1-like N-terminal" evidence="1">
    <location>
        <begin position="126"/>
        <end position="259"/>
    </location>
</feature>
<name>H5XKT2_9PSEU</name>
<feature type="domain" description="O-acyltransferase WSD1 C-terminal" evidence="2">
    <location>
        <begin position="383"/>
        <end position="521"/>
    </location>
</feature>
<dbReference type="Pfam" id="PF03007">
    <property type="entry name" value="WS_DGAT_cat"/>
    <property type="match status" value="1"/>
</dbReference>
<dbReference type="Gene3D" id="3.30.559.30">
    <property type="entry name" value="Nonribosomal peptide synthetase, condensation domain"/>
    <property type="match status" value="1"/>
</dbReference>
<dbReference type="OrthoDB" id="9810950at2"/>
<dbReference type="SUPFAM" id="SSF52777">
    <property type="entry name" value="CoA-dependent acyltransferases"/>
    <property type="match status" value="1"/>
</dbReference>
<dbReference type="Pfam" id="PF06974">
    <property type="entry name" value="WS_DGAT_C"/>
    <property type="match status" value="1"/>
</dbReference>
<evidence type="ECO:0000313" key="4">
    <source>
        <dbReference type="Proteomes" id="UP000002791"/>
    </source>
</evidence>
<dbReference type="GO" id="GO:0045017">
    <property type="term" value="P:glycerolipid biosynthetic process"/>
    <property type="evidence" value="ECO:0007669"/>
    <property type="project" value="InterPro"/>
</dbReference>
<dbReference type="EMBL" id="CM001440">
    <property type="protein sequence ID" value="EHR61927.1"/>
    <property type="molecule type" value="Genomic_DNA"/>
</dbReference>
<evidence type="ECO:0000259" key="1">
    <source>
        <dbReference type="Pfam" id="PF03007"/>
    </source>
</evidence>
<dbReference type="AlphaFoldDB" id="H5XKT2"/>
<sequence>MVRTPTAPRLLVVSAGTASPLLPLTAEAAQRVWPDADVIAEVVSPSPVVGARAGRALGRLLDEVRPDLVLSTHPVVTAGLAWLRRRRGFGLPTASWDPVTGATGLDRAMRLLATTPPRPGPRRLLASDALFAHVDTPAVPQHVGTALVFDPGPTPTLERAAAMLASVPGALGRITPATAARPARWVPVPGREASANVDAVTAADLSSAVDAFFSAPLRADHIVGAARIVTGLADGRSALLVKLHHALGDGMTVLQALLSDTDDAGRLSWASRPVLPMGGSGVPGLRAGLRPVLSGLRRLAAAGRAPDVPTDGPVPDPRRRHALGLLPGRAVRAGARAAGVSAADYVLAAFAQAWHDVGGAPGRGFRLMVPWSVRGTDSLRAAGNHTGAVSVDLPVGPMDFADRVRRVAEALRSRTEAGVPEAANLVVQALGALPPPLHRSAARRVYRSDWFNAVGTVMPGPRREVRWHDAVMSRAYPVLALAPGTGLAWGALTWGPWITVCVTARADAAGTADALADRMAELVTGSVVRETS</sequence>
<dbReference type="STRING" id="882082.SaccyDRAFT_3088"/>
<dbReference type="GO" id="GO:0004144">
    <property type="term" value="F:diacylglycerol O-acyltransferase activity"/>
    <property type="evidence" value="ECO:0007669"/>
    <property type="project" value="InterPro"/>
</dbReference>
<organism evidence="3 4">
    <name type="scientific">Saccharomonospora cyanea NA-134</name>
    <dbReference type="NCBI Taxonomy" id="882082"/>
    <lineage>
        <taxon>Bacteria</taxon>
        <taxon>Bacillati</taxon>
        <taxon>Actinomycetota</taxon>
        <taxon>Actinomycetes</taxon>
        <taxon>Pseudonocardiales</taxon>
        <taxon>Pseudonocardiaceae</taxon>
        <taxon>Saccharomonospora</taxon>
    </lineage>
</organism>
<dbReference type="InterPro" id="IPR009721">
    <property type="entry name" value="O-acyltransferase_WSD1_C"/>
</dbReference>
<keyword evidence="4" id="KW-1185">Reference proteome</keyword>
<accession>H5XKT2</accession>
<evidence type="ECO:0000313" key="3">
    <source>
        <dbReference type="EMBL" id="EHR61927.1"/>
    </source>
</evidence>
<gene>
    <name evidence="3" type="ORF">SaccyDRAFT_3088</name>
</gene>
<dbReference type="Proteomes" id="UP000002791">
    <property type="component" value="Chromosome"/>
</dbReference>
<proteinExistence type="predicted"/>
<reference evidence="3 4" key="1">
    <citation type="submission" date="2011-11" db="EMBL/GenBank/DDBJ databases">
        <title>The Noncontiguous Finished sequence of Saccharomonospora cyanea NA-134.</title>
        <authorList>
            <consortium name="US DOE Joint Genome Institute"/>
            <person name="Lucas S."/>
            <person name="Han J."/>
            <person name="Lapidus A."/>
            <person name="Cheng J.-F."/>
            <person name="Goodwin L."/>
            <person name="Pitluck S."/>
            <person name="Peters L."/>
            <person name="Ovchinnikova G."/>
            <person name="Lu M."/>
            <person name="Detter J.C."/>
            <person name="Han C."/>
            <person name="Tapia R."/>
            <person name="Land M."/>
            <person name="Hauser L."/>
            <person name="Kyrpides N."/>
            <person name="Ivanova N."/>
            <person name="Pagani I."/>
            <person name="Brambilla E.-M."/>
            <person name="Klenk H.-P."/>
            <person name="Woyke T."/>
        </authorList>
    </citation>
    <scope>NUCLEOTIDE SEQUENCE [LARGE SCALE GENOMIC DNA]</scope>
    <source>
        <strain evidence="3 4">NA-134</strain>
    </source>
</reference>
<dbReference type="eggNOG" id="COG1020">
    <property type="taxonomic scope" value="Bacteria"/>
</dbReference>
<protein>
    <submittedName>
        <fullName evidence="3">Uncharacterized protein family (UPF0089)</fullName>
    </submittedName>
</protein>